<dbReference type="Gene3D" id="3.90.550.10">
    <property type="entry name" value="Spore Coat Polysaccharide Biosynthesis Protein SpsA, Chain A"/>
    <property type="match status" value="1"/>
</dbReference>
<dbReference type="InterPro" id="IPR050486">
    <property type="entry name" value="Mannose-1P_guanyltransferase"/>
</dbReference>
<organism evidence="2 3">
    <name type="scientific">Streptomyces canarius</name>
    <dbReference type="NCBI Taxonomy" id="285453"/>
    <lineage>
        <taxon>Bacteria</taxon>
        <taxon>Bacillati</taxon>
        <taxon>Actinomycetota</taxon>
        <taxon>Actinomycetes</taxon>
        <taxon>Kitasatosporales</taxon>
        <taxon>Streptomycetaceae</taxon>
        <taxon>Streptomyces</taxon>
    </lineage>
</organism>
<dbReference type="RefSeq" id="WP_189892045.1">
    <property type="nucleotide sequence ID" value="NZ_BMVN01000031.1"/>
</dbReference>
<gene>
    <name evidence="2" type="ORF">GCM10010345_65960</name>
</gene>
<dbReference type="Proteomes" id="UP000653644">
    <property type="component" value="Unassembled WGS sequence"/>
</dbReference>
<keyword evidence="3" id="KW-1185">Reference proteome</keyword>
<proteinExistence type="predicted"/>
<dbReference type="InterPro" id="IPR005835">
    <property type="entry name" value="NTP_transferase_dom"/>
</dbReference>
<comment type="caution">
    <text evidence="2">The sequence shown here is derived from an EMBL/GenBank/DDBJ whole genome shotgun (WGS) entry which is preliminary data.</text>
</comment>
<dbReference type="SUPFAM" id="SSF53448">
    <property type="entry name" value="Nucleotide-diphospho-sugar transferases"/>
    <property type="match status" value="1"/>
</dbReference>
<accession>A0ABQ3D449</accession>
<dbReference type="InterPro" id="IPR029044">
    <property type="entry name" value="Nucleotide-diphossugar_trans"/>
</dbReference>
<evidence type="ECO:0000313" key="2">
    <source>
        <dbReference type="EMBL" id="GHA52193.1"/>
    </source>
</evidence>
<dbReference type="PANTHER" id="PTHR22572">
    <property type="entry name" value="SUGAR-1-PHOSPHATE GUANYL TRANSFERASE"/>
    <property type="match status" value="1"/>
</dbReference>
<evidence type="ECO:0000259" key="1">
    <source>
        <dbReference type="Pfam" id="PF00483"/>
    </source>
</evidence>
<feature type="domain" description="Nucleotidyl transferase" evidence="1">
    <location>
        <begin position="3"/>
        <end position="225"/>
    </location>
</feature>
<reference evidence="3" key="1">
    <citation type="journal article" date="2019" name="Int. J. Syst. Evol. Microbiol.">
        <title>The Global Catalogue of Microorganisms (GCM) 10K type strain sequencing project: providing services to taxonomists for standard genome sequencing and annotation.</title>
        <authorList>
            <consortium name="The Broad Institute Genomics Platform"/>
            <consortium name="The Broad Institute Genome Sequencing Center for Infectious Disease"/>
            <person name="Wu L."/>
            <person name="Ma J."/>
        </authorList>
    </citation>
    <scope>NUCLEOTIDE SEQUENCE [LARGE SCALE GENOMIC DNA]</scope>
    <source>
        <strain evidence="3">JCM 4733</strain>
    </source>
</reference>
<sequence length="246" mass="26923">MHAIVMAGGKGSRLGALTRNLPKPLMKMGDDSILGIITQQLRRAGFDRLTFCVSHFGELVERDFGNGERFGVAIDYCWDRVPLGTAAPLRLVPDWTSPALVMNGDILTSTDFGDLFAAHQQHRPIMTVAVRRTQIPVAYGVLDLDEDGRVARIREKPRIDVDFSSGMYVIDPAVRAYIPAGHHMDMPTLIGAVIDRGERVRGHRVLGSWHDIGTLGSYHTAARAFLADPGGYVTADPDPVQNARPA</sequence>
<dbReference type="Pfam" id="PF00483">
    <property type="entry name" value="NTP_transferase"/>
    <property type="match status" value="1"/>
</dbReference>
<evidence type="ECO:0000313" key="3">
    <source>
        <dbReference type="Proteomes" id="UP000653644"/>
    </source>
</evidence>
<name>A0ABQ3D449_9ACTN</name>
<protein>
    <submittedName>
        <fullName evidence="2">Nucleoside-diphosphate-sugar pyrophosphorylase</fullName>
    </submittedName>
</protein>
<dbReference type="EMBL" id="BMVN01000031">
    <property type="protein sequence ID" value="GHA52193.1"/>
    <property type="molecule type" value="Genomic_DNA"/>
</dbReference>